<evidence type="ECO:0000256" key="6">
    <source>
        <dbReference type="ARBA" id="ARBA00022989"/>
    </source>
</evidence>
<dbReference type="GO" id="GO:0016757">
    <property type="term" value="F:glycosyltransferase activity"/>
    <property type="evidence" value="ECO:0007669"/>
    <property type="project" value="UniProtKB-UniRule"/>
</dbReference>
<evidence type="ECO:0000256" key="8">
    <source>
        <dbReference type="RuleBase" id="RU366017"/>
    </source>
</evidence>
<dbReference type="GO" id="GO:0016020">
    <property type="term" value="C:membrane"/>
    <property type="evidence" value="ECO:0007669"/>
    <property type="project" value="UniProtKB-SubCell"/>
</dbReference>
<keyword evidence="4 8" id="KW-0808">Transferase</keyword>
<comment type="subcellular location">
    <subcellularLocation>
        <location evidence="1">Membrane</location>
        <topology evidence="1">Single-pass membrane protein</topology>
    </subcellularLocation>
</comment>
<dbReference type="AlphaFoldDB" id="A0A226DK17"/>
<evidence type="ECO:0000256" key="7">
    <source>
        <dbReference type="ARBA" id="ARBA00023136"/>
    </source>
</evidence>
<comment type="caution">
    <text evidence="9">The sequence shown here is derived from an EMBL/GenBank/DDBJ whole genome shotgun (WGS) entry which is preliminary data.</text>
</comment>
<evidence type="ECO:0000256" key="3">
    <source>
        <dbReference type="ARBA" id="ARBA00022676"/>
    </source>
</evidence>
<sequence>MSVFSQLRISCNKLTLLWFVFSIAFFVVIINTALYEEISSKYFYYNDTGHTTYWGHVSLIEIYSSAGKVSYSEGDTFQEDGGFQRVGDDGLHVYSAFFGNNNTRKLIIIGIDKSKSERKLECGFHQSSASILADAHTNATKRNSADGYNTGLKYCPIFIECDIPEDIQHPNYVSINVFDAPLNDSDRRNILKIHYPPERPIYNISACLQPLYTNENVTMINPLRLIEWLEFQLMMGVQHFTFYNISAHPIISKVLKSYKEVSIIPWNIPFTARNEIRARGQYIQANDCSHRHRGVSRFVVTLDYDEFLIPNQNISDNFLPLFEHILDLDEIKNGQKLVTSLLFHADFSFTTWPMGANISSQYYNTNFLRIPTMTNFIQSGQAKFVQLPEHVVESGVHFVKQGVPGSRQYVAERNLGRYLHFRECTEFFQRINPTLPKNETCNHDAHFVENLDAVERFGEKILTRVDKKNVHSYAPSASPKHSGLNISIAYSGVRKSLCAV</sequence>
<keyword evidence="7 8" id="KW-0472">Membrane</keyword>
<keyword evidence="6 8" id="KW-1133">Transmembrane helix</keyword>
<accession>A0A226DK17</accession>
<organism evidence="9 10">
    <name type="scientific">Folsomia candida</name>
    <name type="common">Springtail</name>
    <dbReference type="NCBI Taxonomy" id="158441"/>
    <lineage>
        <taxon>Eukaryota</taxon>
        <taxon>Metazoa</taxon>
        <taxon>Ecdysozoa</taxon>
        <taxon>Arthropoda</taxon>
        <taxon>Hexapoda</taxon>
        <taxon>Collembola</taxon>
        <taxon>Entomobryomorpha</taxon>
        <taxon>Isotomoidea</taxon>
        <taxon>Isotomidae</taxon>
        <taxon>Proisotominae</taxon>
        <taxon>Folsomia</taxon>
    </lineage>
</organism>
<reference evidence="9 10" key="1">
    <citation type="submission" date="2015-12" db="EMBL/GenBank/DDBJ databases">
        <title>The genome of Folsomia candida.</title>
        <authorList>
            <person name="Faddeeva A."/>
            <person name="Derks M.F."/>
            <person name="Anvar Y."/>
            <person name="Smit S."/>
            <person name="Van Straalen N."/>
            <person name="Roelofs D."/>
        </authorList>
    </citation>
    <scope>NUCLEOTIDE SEQUENCE [LARGE SCALE GENOMIC DNA]</scope>
    <source>
        <strain evidence="9 10">VU population</strain>
        <tissue evidence="9">Whole body</tissue>
    </source>
</reference>
<feature type="transmembrane region" description="Helical" evidence="8">
    <location>
        <begin position="16"/>
        <end position="35"/>
    </location>
</feature>
<evidence type="ECO:0000256" key="1">
    <source>
        <dbReference type="ARBA" id="ARBA00004167"/>
    </source>
</evidence>
<dbReference type="OrthoDB" id="6433308at2759"/>
<proteinExistence type="inferred from homology"/>
<comment type="similarity">
    <text evidence="2 8">Belongs to the glycosyltransferase 92 family.</text>
</comment>
<name>A0A226DK17_FOLCA</name>
<dbReference type="Proteomes" id="UP000198287">
    <property type="component" value="Unassembled WGS sequence"/>
</dbReference>
<protein>
    <recommendedName>
        <fullName evidence="8">Glycosyltransferase family 92 protein</fullName>
        <ecNumber evidence="8">2.4.1.-</ecNumber>
    </recommendedName>
</protein>
<dbReference type="InterPro" id="IPR008166">
    <property type="entry name" value="Glyco_transf_92"/>
</dbReference>
<evidence type="ECO:0000313" key="10">
    <source>
        <dbReference type="Proteomes" id="UP000198287"/>
    </source>
</evidence>
<evidence type="ECO:0000256" key="5">
    <source>
        <dbReference type="ARBA" id="ARBA00022692"/>
    </source>
</evidence>
<evidence type="ECO:0000256" key="2">
    <source>
        <dbReference type="ARBA" id="ARBA00007647"/>
    </source>
</evidence>
<dbReference type="PANTHER" id="PTHR21461">
    <property type="entry name" value="GLYCOSYLTRANSFERASE FAMILY 92 PROTEIN"/>
    <property type="match status" value="1"/>
</dbReference>
<gene>
    <name evidence="9" type="ORF">Fcan01_19952</name>
</gene>
<dbReference type="EMBL" id="LNIX01000018">
    <property type="protein sequence ID" value="OXA45017.1"/>
    <property type="molecule type" value="Genomic_DNA"/>
</dbReference>
<keyword evidence="10" id="KW-1185">Reference proteome</keyword>
<dbReference type="Pfam" id="PF01697">
    <property type="entry name" value="Glyco_transf_92"/>
    <property type="match status" value="1"/>
</dbReference>
<keyword evidence="3 8" id="KW-0328">Glycosyltransferase</keyword>
<dbReference type="EC" id="2.4.1.-" evidence="8"/>
<dbReference type="GO" id="GO:0005737">
    <property type="term" value="C:cytoplasm"/>
    <property type="evidence" value="ECO:0007669"/>
    <property type="project" value="TreeGrafter"/>
</dbReference>
<evidence type="ECO:0000313" key="9">
    <source>
        <dbReference type="EMBL" id="OXA45017.1"/>
    </source>
</evidence>
<dbReference type="PANTHER" id="PTHR21461:SF40">
    <property type="entry name" value="GLYCOSYLTRANSFERASE FAMILY 92 PROTEIN"/>
    <property type="match status" value="1"/>
</dbReference>
<evidence type="ECO:0000256" key="4">
    <source>
        <dbReference type="ARBA" id="ARBA00022679"/>
    </source>
</evidence>
<keyword evidence="5 8" id="KW-0812">Transmembrane</keyword>